<dbReference type="EMBL" id="CP001899">
    <property type="protein sequence ID" value="ADC66061.1"/>
    <property type="molecule type" value="Genomic_DNA"/>
</dbReference>
<dbReference type="HOGENOM" id="CLU_049311_6_1_2"/>
<dbReference type="Gene3D" id="3.40.50.10320">
    <property type="entry name" value="LmbE-like"/>
    <property type="match status" value="1"/>
</dbReference>
<dbReference type="InterPro" id="IPR024078">
    <property type="entry name" value="LmbE-like_dom_sf"/>
</dbReference>
<dbReference type="PaxDb" id="589924-Ferp_1922"/>
<protein>
    <submittedName>
        <fullName evidence="1">LmbE family protein</fullName>
    </submittedName>
</protein>
<dbReference type="KEGG" id="fpl:Ferp_1922"/>
<dbReference type="Proteomes" id="UP000002613">
    <property type="component" value="Chromosome"/>
</dbReference>
<dbReference type="RefSeq" id="WP_012966400.1">
    <property type="nucleotide sequence ID" value="NC_013849.1"/>
</dbReference>
<name>D3RZZ8_FERPA</name>
<evidence type="ECO:0000313" key="1">
    <source>
        <dbReference type="EMBL" id="ADC66061.1"/>
    </source>
</evidence>
<dbReference type="eggNOG" id="arCOG03460">
    <property type="taxonomic scope" value="Archaea"/>
</dbReference>
<gene>
    <name evidence="1" type="ordered locus">Ferp_1922</name>
</gene>
<organism evidence="1 2">
    <name type="scientific">Ferroglobus placidus (strain DSM 10642 / AEDII12DO)</name>
    <dbReference type="NCBI Taxonomy" id="589924"/>
    <lineage>
        <taxon>Archaea</taxon>
        <taxon>Methanobacteriati</taxon>
        <taxon>Methanobacteriota</taxon>
        <taxon>Archaeoglobi</taxon>
        <taxon>Archaeoglobales</taxon>
        <taxon>Archaeoglobaceae</taxon>
        <taxon>Ferroglobus</taxon>
    </lineage>
</organism>
<dbReference type="OrthoDB" id="70547at2157"/>
<dbReference type="AlphaFoldDB" id="D3RZZ8"/>
<dbReference type="GeneID" id="8779453"/>
<accession>D3RZZ8</accession>
<evidence type="ECO:0000313" key="2">
    <source>
        <dbReference type="Proteomes" id="UP000002613"/>
    </source>
</evidence>
<dbReference type="SUPFAM" id="SSF102588">
    <property type="entry name" value="LmbE-like"/>
    <property type="match status" value="1"/>
</dbReference>
<reference evidence="1 2" key="2">
    <citation type="journal article" date="2011" name="Stand. Genomic Sci.">
        <title>Complete genome sequence of Ferroglobus placidus AEDII12DO.</title>
        <authorList>
            <person name="Anderson I."/>
            <person name="Risso C."/>
            <person name="Holmes D."/>
            <person name="Lucas S."/>
            <person name="Copeland A."/>
            <person name="Lapidus A."/>
            <person name="Cheng J.F."/>
            <person name="Bruce D."/>
            <person name="Goodwin L."/>
            <person name="Pitluck S."/>
            <person name="Saunders E."/>
            <person name="Brettin T."/>
            <person name="Detter J.C."/>
            <person name="Han C."/>
            <person name="Tapia R."/>
            <person name="Larimer F."/>
            <person name="Land M."/>
            <person name="Hauser L."/>
            <person name="Woyke T."/>
            <person name="Lovley D."/>
            <person name="Kyrpides N."/>
            <person name="Ivanova N."/>
        </authorList>
    </citation>
    <scope>NUCLEOTIDE SEQUENCE [LARGE SCALE GENOMIC DNA]</scope>
    <source>
        <strain evidence="2">DSM 10642 / AEDII12DO</strain>
    </source>
</reference>
<dbReference type="PANTHER" id="PTHR12993">
    <property type="entry name" value="N-ACETYLGLUCOSAMINYL-PHOSPHATIDYLINOSITOL DE-N-ACETYLASE-RELATED"/>
    <property type="match status" value="1"/>
</dbReference>
<dbReference type="GO" id="GO:0016811">
    <property type="term" value="F:hydrolase activity, acting on carbon-nitrogen (but not peptide) bonds, in linear amides"/>
    <property type="evidence" value="ECO:0007669"/>
    <property type="project" value="TreeGrafter"/>
</dbReference>
<dbReference type="InterPro" id="IPR003737">
    <property type="entry name" value="GlcNAc_PI_deacetylase-related"/>
</dbReference>
<dbReference type="STRING" id="589924.Ferp_1922"/>
<dbReference type="PANTHER" id="PTHR12993:SF11">
    <property type="entry name" value="N-ACETYLGLUCOSAMINYL-PHOSPHATIDYLINOSITOL DE-N-ACETYLASE"/>
    <property type="match status" value="1"/>
</dbReference>
<keyword evidence="2" id="KW-1185">Reference proteome</keyword>
<reference evidence="2" key="1">
    <citation type="submission" date="2010-02" db="EMBL/GenBank/DDBJ databases">
        <title>Complete sequence of Ferroglobus placidus DSM 10642.</title>
        <authorList>
            <consortium name="US DOE Joint Genome Institute"/>
            <person name="Lucas S."/>
            <person name="Copeland A."/>
            <person name="Lapidus A."/>
            <person name="Cheng J.-F."/>
            <person name="Bruce D."/>
            <person name="Goodwin L."/>
            <person name="Pitluck S."/>
            <person name="Saunders E."/>
            <person name="Brettin T."/>
            <person name="Detter J.C."/>
            <person name="Han C."/>
            <person name="Tapia R."/>
            <person name="Larimer F."/>
            <person name="Land M."/>
            <person name="Hauser L."/>
            <person name="Kyrpides N."/>
            <person name="Ivanova N."/>
            <person name="Holmes D."/>
            <person name="Lovley D."/>
            <person name="Kyrpides N."/>
            <person name="Anderson I.J."/>
            <person name="Woyke T."/>
        </authorList>
    </citation>
    <scope>NUCLEOTIDE SEQUENCE [LARGE SCALE GENOMIC DNA]</scope>
    <source>
        <strain evidence="2">DSM 10642 / AEDII12DO</strain>
    </source>
</reference>
<proteinExistence type="predicted"/>
<sequence>MFERILILSPHTDDGELGCGGSIAKFVEEEREVYYAALSSCEKSVPKIYPKNILRKEVLEAMEVLGIDKKNVLLYDFEVRKFPTFRQEILDSLINVRKNISPDVVFTPSSYDTHQDHKVTREETLRAFKGCTILGYEQPWNNLTFDTTAFIPLDKRHIERKILALTKYKSQAERPYFNGSFIESLARTRGVQINVEYAEVFEVIRWIIR</sequence>
<dbReference type="Pfam" id="PF02585">
    <property type="entry name" value="PIG-L"/>
    <property type="match status" value="1"/>
</dbReference>